<evidence type="ECO:0000256" key="1">
    <source>
        <dbReference type="ARBA" id="ARBA00004613"/>
    </source>
</evidence>
<evidence type="ECO:0000313" key="7">
    <source>
        <dbReference type="EMBL" id="KAH8378159.1"/>
    </source>
</evidence>
<dbReference type="SUPFAM" id="SSF53474">
    <property type="entry name" value="alpha/beta-Hydrolases"/>
    <property type="match status" value="1"/>
</dbReference>
<feature type="domain" description="Lipase" evidence="6">
    <location>
        <begin position="38"/>
        <end position="313"/>
    </location>
</feature>
<sequence>MFKPWLLLASTCLELLLVGCSNDLQPQCFEVPHTNCPNENISFWLHTPKLPDGVQLDPGKLENVPLDSKSLAVLIHSMGGSRRSSPNTVLLPKLLQLNDVNVLVVDYEKLTPDPCYTESAYNIYVVAKCLAQLLGNLLTRQLLDAAKLHLIGLGLGAHTAAFTSNDLEKTHAKVAHITALNPSKALYLTPDRKKRIDASDADFVDVIHTDVMIFGLMQPVGHVDFYPNKGVRQPNCGSPDNIDTHECYHLRSVEYYAESIHSPTKFWAFRCVDLYGYVVSECKPNGELEQLGYHTPHTARGNYFLTTNAQAPYARGDDFSNLDRSLHNQTYLPAELLQKLGELKTRTRGLTSRF</sequence>
<evidence type="ECO:0000259" key="6">
    <source>
        <dbReference type="Pfam" id="PF00151"/>
    </source>
</evidence>
<dbReference type="CDD" id="cd00707">
    <property type="entry name" value="Pancreat_lipase_like"/>
    <property type="match status" value="1"/>
</dbReference>
<protein>
    <recommendedName>
        <fullName evidence="6">Lipase domain-containing protein</fullName>
    </recommendedName>
</protein>
<dbReference type="Gene3D" id="3.40.50.1820">
    <property type="entry name" value="alpha/beta hydrolase"/>
    <property type="match status" value="1"/>
</dbReference>
<feature type="signal peptide" evidence="5">
    <location>
        <begin position="1"/>
        <end position="21"/>
    </location>
</feature>
<organism evidence="7 8">
    <name type="scientific">Drosophila rubida</name>
    <dbReference type="NCBI Taxonomy" id="30044"/>
    <lineage>
        <taxon>Eukaryota</taxon>
        <taxon>Metazoa</taxon>
        <taxon>Ecdysozoa</taxon>
        <taxon>Arthropoda</taxon>
        <taxon>Hexapoda</taxon>
        <taxon>Insecta</taxon>
        <taxon>Pterygota</taxon>
        <taxon>Neoptera</taxon>
        <taxon>Endopterygota</taxon>
        <taxon>Diptera</taxon>
        <taxon>Brachycera</taxon>
        <taxon>Muscomorpha</taxon>
        <taxon>Ephydroidea</taxon>
        <taxon>Drosophilidae</taxon>
        <taxon>Drosophila</taxon>
    </lineage>
</organism>
<evidence type="ECO:0000256" key="2">
    <source>
        <dbReference type="ARBA" id="ARBA00010701"/>
    </source>
</evidence>
<dbReference type="Proteomes" id="UP001200034">
    <property type="component" value="Unassembled WGS sequence"/>
</dbReference>
<dbReference type="InterPro" id="IPR029058">
    <property type="entry name" value="AB_hydrolase_fold"/>
</dbReference>
<evidence type="ECO:0000313" key="8">
    <source>
        <dbReference type="Proteomes" id="UP001200034"/>
    </source>
</evidence>
<proteinExistence type="inferred from homology"/>
<evidence type="ECO:0000256" key="3">
    <source>
        <dbReference type="ARBA" id="ARBA00022525"/>
    </source>
</evidence>
<keyword evidence="3" id="KW-0964">Secreted</keyword>
<name>A0AAD4K8Q5_9MUSC</name>
<dbReference type="InterPro" id="IPR000734">
    <property type="entry name" value="TAG_lipase"/>
</dbReference>
<evidence type="ECO:0000256" key="4">
    <source>
        <dbReference type="RuleBase" id="RU004262"/>
    </source>
</evidence>
<dbReference type="PANTHER" id="PTHR11610">
    <property type="entry name" value="LIPASE"/>
    <property type="match status" value="1"/>
</dbReference>
<comment type="similarity">
    <text evidence="2 4">Belongs to the AB hydrolase superfamily. Lipase family.</text>
</comment>
<dbReference type="EMBL" id="JAJJHW010001127">
    <property type="protein sequence ID" value="KAH8378159.1"/>
    <property type="molecule type" value="Genomic_DNA"/>
</dbReference>
<dbReference type="PRINTS" id="PR00821">
    <property type="entry name" value="TAGLIPASE"/>
</dbReference>
<dbReference type="InterPro" id="IPR033906">
    <property type="entry name" value="Lipase_N"/>
</dbReference>
<comment type="subcellular location">
    <subcellularLocation>
        <location evidence="1">Secreted</location>
    </subcellularLocation>
</comment>
<keyword evidence="8" id="KW-1185">Reference proteome</keyword>
<keyword evidence="5" id="KW-0732">Signal</keyword>
<dbReference type="AlphaFoldDB" id="A0AAD4K8Q5"/>
<dbReference type="GO" id="GO:0016042">
    <property type="term" value="P:lipid catabolic process"/>
    <property type="evidence" value="ECO:0007669"/>
    <property type="project" value="TreeGrafter"/>
</dbReference>
<dbReference type="InterPro" id="IPR013818">
    <property type="entry name" value="Lipase"/>
</dbReference>
<dbReference type="GO" id="GO:0005615">
    <property type="term" value="C:extracellular space"/>
    <property type="evidence" value="ECO:0007669"/>
    <property type="project" value="TreeGrafter"/>
</dbReference>
<dbReference type="PANTHER" id="PTHR11610:SF177">
    <property type="entry name" value="IP13478P-RELATED"/>
    <property type="match status" value="1"/>
</dbReference>
<comment type="caution">
    <text evidence="7">The sequence shown here is derived from an EMBL/GenBank/DDBJ whole genome shotgun (WGS) entry which is preliminary data.</text>
</comment>
<gene>
    <name evidence="7" type="ORF">KR093_009728</name>
</gene>
<feature type="chain" id="PRO_5041944142" description="Lipase domain-containing protein" evidence="5">
    <location>
        <begin position="22"/>
        <end position="354"/>
    </location>
</feature>
<dbReference type="Pfam" id="PF00151">
    <property type="entry name" value="Lipase"/>
    <property type="match status" value="1"/>
</dbReference>
<dbReference type="GO" id="GO:0016298">
    <property type="term" value="F:lipase activity"/>
    <property type="evidence" value="ECO:0007669"/>
    <property type="project" value="InterPro"/>
</dbReference>
<evidence type="ECO:0000256" key="5">
    <source>
        <dbReference type="SAM" id="SignalP"/>
    </source>
</evidence>
<reference evidence="7" key="1">
    <citation type="journal article" date="2021" name="Mol. Ecol. Resour.">
        <title>Phylogenomic analyses of the genus Drosophila reveals genomic signals of climate adaptation.</title>
        <authorList>
            <person name="Li F."/>
            <person name="Rane R.V."/>
            <person name="Luria V."/>
            <person name="Xiong Z."/>
            <person name="Chen J."/>
            <person name="Li Z."/>
            <person name="Catullo R.A."/>
            <person name="Griffin P.C."/>
            <person name="Schiffer M."/>
            <person name="Pearce S."/>
            <person name="Lee S.F."/>
            <person name="McElroy K."/>
            <person name="Stocker A."/>
            <person name="Shirriffs J."/>
            <person name="Cockerell F."/>
            <person name="Coppin C."/>
            <person name="Sgro C.M."/>
            <person name="Karger A."/>
            <person name="Cain J.W."/>
            <person name="Weber J.A."/>
            <person name="Santpere G."/>
            <person name="Kirschner M.W."/>
            <person name="Hoffmann A.A."/>
            <person name="Oakeshott J.G."/>
            <person name="Zhang G."/>
        </authorList>
    </citation>
    <scope>NUCLEOTIDE SEQUENCE</scope>
    <source>
        <strain evidence="7">BGI-SZ-2011g</strain>
    </source>
</reference>
<accession>A0AAD4K8Q5</accession>
<dbReference type="GO" id="GO:0017171">
    <property type="term" value="F:serine hydrolase activity"/>
    <property type="evidence" value="ECO:0007669"/>
    <property type="project" value="TreeGrafter"/>
</dbReference>